<proteinExistence type="predicted"/>
<evidence type="ECO:0000313" key="1">
    <source>
        <dbReference type="EMBL" id="MFB6490954.1"/>
    </source>
</evidence>
<dbReference type="Proteomes" id="UP000033636">
    <property type="component" value="Unassembled WGS sequence"/>
</dbReference>
<comment type="caution">
    <text evidence="1">The sequence shown here is derived from an EMBL/GenBank/DDBJ whole genome shotgun (WGS) entry which is preliminary data.</text>
</comment>
<gene>
    <name evidence="1" type="ORF">TU35_006900</name>
</gene>
<protein>
    <submittedName>
        <fullName evidence="1">Uncharacterized protein</fullName>
    </submittedName>
</protein>
<accession>A0ACC6V2L1</accession>
<name>A0ACC6V2L1_9CREN</name>
<sequence length="74" mass="8366">MITNLRCIRCGSPLILREKRGQVGLYCASCRIGVVMLEGDLKRYVSDERMDWRGLLMTLFAAHAARLALLSPQQ</sequence>
<organism evidence="1 2">
    <name type="scientific">Thermoproteus sp. AZ2</name>
    <dbReference type="NCBI Taxonomy" id="1609232"/>
    <lineage>
        <taxon>Archaea</taxon>
        <taxon>Thermoproteota</taxon>
        <taxon>Thermoprotei</taxon>
        <taxon>Thermoproteales</taxon>
        <taxon>Thermoproteaceae</taxon>
        <taxon>Thermoproteus</taxon>
    </lineage>
</organism>
<evidence type="ECO:0000313" key="2">
    <source>
        <dbReference type="Proteomes" id="UP000033636"/>
    </source>
</evidence>
<dbReference type="EMBL" id="JZWT02000017">
    <property type="protein sequence ID" value="MFB6490954.1"/>
    <property type="molecule type" value="Genomic_DNA"/>
</dbReference>
<reference evidence="1" key="1">
    <citation type="submission" date="2024-07" db="EMBL/GenBank/DDBJ databases">
        <title>Metagenome and Metagenome-Assembled Genomes of Archaea from a hot spring from the geothermal field of Los Azufres, Mexico.</title>
        <authorList>
            <person name="Marin-Paredes R."/>
            <person name="Martinez-Romero E."/>
            <person name="Servin-Garciduenas L.E."/>
        </authorList>
    </citation>
    <scope>NUCLEOTIDE SEQUENCE</scope>
</reference>